<name>A0A384ZWL2_9CAUD</name>
<proteinExistence type="predicted"/>
<protein>
    <submittedName>
        <fullName evidence="1">Uncharacterized protein</fullName>
    </submittedName>
</protein>
<reference evidence="1 2" key="1">
    <citation type="journal article" date="2018" name="Front. Microbiol.">
        <title>Jumbo Bacteriophages Are Represented Within an Increasing Diversity of Environmental Viruses Infecting the Emerging Phytopathogen, Dickeya solani.</title>
        <authorList>
            <person name="Day A.W."/>
            <person name="Ahn J."/>
            <person name="Salmond G.P.C."/>
        </authorList>
    </citation>
    <scope>NUCLEOTIDE SEQUENCE [LARGE SCALE GENOMIC DNA]</scope>
</reference>
<evidence type="ECO:0000313" key="2">
    <source>
        <dbReference type="Proteomes" id="UP000263742"/>
    </source>
</evidence>
<dbReference type="Proteomes" id="UP000263742">
    <property type="component" value="Segment"/>
</dbReference>
<organism evidence="1 2">
    <name type="scientific">Dickeya phage vB_DsoM_JA13</name>
    <dbReference type="NCBI Taxonomy" id="2283030"/>
    <lineage>
        <taxon>Viruses</taxon>
        <taxon>Duplodnaviria</taxon>
        <taxon>Heunggongvirae</taxon>
        <taxon>Uroviricota</taxon>
        <taxon>Caudoviricetes</taxon>
        <taxon>Salmondvirus</taxon>
        <taxon>Salmondvirus JA11</taxon>
    </lineage>
</organism>
<evidence type="ECO:0000313" key="1">
    <source>
        <dbReference type="EMBL" id="AXG66638.1"/>
    </source>
</evidence>
<gene>
    <name evidence="1" type="ORF">JA13_235</name>
</gene>
<sequence length="62" mass="7121">MRKTPVAVCVNSALMRGATIAAYSEEYNWHYVPISDEEFLRRVVANGKSALIKDRQWESSKF</sequence>
<accession>A0A384ZWL2</accession>
<dbReference type="EMBL" id="MH460460">
    <property type="protein sequence ID" value="AXG66638.1"/>
    <property type="molecule type" value="Genomic_DNA"/>
</dbReference>